<keyword evidence="1" id="KW-0472">Membrane</keyword>
<sequence length="99" mass="11539">MILGNATSAPLVQFEEDTLLPKVPNTTQSESFFLDVLSFCQQWGVMFCIVGALLCFVVAKVYKVRKNPKSQRMWRFWSYGFIFIAVFFAFLPYIALRFY</sequence>
<dbReference type="OrthoDB" id="2921129at2"/>
<dbReference type="AlphaFoldDB" id="A0A4U1D000"/>
<accession>A0A4U1D000</accession>
<gene>
    <name evidence="2" type="ORF">FA727_19320</name>
</gene>
<keyword evidence="3" id="KW-1185">Reference proteome</keyword>
<evidence type="ECO:0000256" key="1">
    <source>
        <dbReference type="SAM" id="Phobius"/>
    </source>
</evidence>
<dbReference type="EMBL" id="SWBM01000006">
    <property type="protein sequence ID" value="TKC15048.1"/>
    <property type="molecule type" value="Genomic_DNA"/>
</dbReference>
<organism evidence="2 3">
    <name type="scientific">Robertmurraya kyonggiensis</name>
    <dbReference type="NCBI Taxonomy" id="1037680"/>
    <lineage>
        <taxon>Bacteria</taxon>
        <taxon>Bacillati</taxon>
        <taxon>Bacillota</taxon>
        <taxon>Bacilli</taxon>
        <taxon>Bacillales</taxon>
        <taxon>Bacillaceae</taxon>
        <taxon>Robertmurraya</taxon>
    </lineage>
</organism>
<feature type="transmembrane region" description="Helical" evidence="1">
    <location>
        <begin position="43"/>
        <end position="62"/>
    </location>
</feature>
<dbReference type="RefSeq" id="WP_136833183.1">
    <property type="nucleotide sequence ID" value="NZ_SWBM01000006.1"/>
</dbReference>
<dbReference type="Proteomes" id="UP000307756">
    <property type="component" value="Unassembled WGS sequence"/>
</dbReference>
<keyword evidence="1" id="KW-1133">Transmembrane helix</keyword>
<evidence type="ECO:0000313" key="2">
    <source>
        <dbReference type="EMBL" id="TKC15048.1"/>
    </source>
</evidence>
<proteinExistence type="predicted"/>
<keyword evidence="1" id="KW-0812">Transmembrane</keyword>
<feature type="transmembrane region" description="Helical" evidence="1">
    <location>
        <begin position="74"/>
        <end position="96"/>
    </location>
</feature>
<protein>
    <submittedName>
        <fullName evidence="2">Uncharacterized protein</fullName>
    </submittedName>
</protein>
<reference evidence="2 3" key="1">
    <citation type="journal article" date="2011" name="J. Microbiol.">
        <title>Bacillus kyonggiensis sp. nov., isolated from soil of a lettuce field.</title>
        <authorList>
            <person name="Dong K."/>
            <person name="Lee S."/>
        </authorList>
    </citation>
    <scope>NUCLEOTIDE SEQUENCE [LARGE SCALE GENOMIC DNA]</scope>
    <source>
        <strain evidence="2 3">NB22</strain>
    </source>
</reference>
<comment type="caution">
    <text evidence="2">The sequence shown here is derived from an EMBL/GenBank/DDBJ whole genome shotgun (WGS) entry which is preliminary data.</text>
</comment>
<name>A0A4U1D000_9BACI</name>
<evidence type="ECO:0000313" key="3">
    <source>
        <dbReference type="Proteomes" id="UP000307756"/>
    </source>
</evidence>